<feature type="transmembrane region" description="Helical" evidence="6">
    <location>
        <begin position="121"/>
        <end position="139"/>
    </location>
</feature>
<dbReference type="Pfam" id="PF00950">
    <property type="entry name" value="ABC-3"/>
    <property type="match status" value="1"/>
</dbReference>
<keyword evidence="4 6" id="KW-1133">Transmembrane helix</keyword>
<gene>
    <name evidence="7" type="ORF">S01H1_42750</name>
</gene>
<evidence type="ECO:0000256" key="6">
    <source>
        <dbReference type="SAM" id="Phobius"/>
    </source>
</evidence>
<dbReference type="GO" id="GO:0055085">
    <property type="term" value="P:transmembrane transport"/>
    <property type="evidence" value="ECO:0007669"/>
    <property type="project" value="InterPro"/>
</dbReference>
<evidence type="ECO:0000256" key="4">
    <source>
        <dbReference type="ARBA" id="ARBA00022989"/>
    </source>
</evidence>
<accession>X0VD95</accession>
<dbReference type="GO" id="GO:0043190">
    <property type="term" value="C:ATP-binding cassette (ABC) transporter complex"/>
    <property type="evidence" value="ECO:0007669"/>
    <property type="project" value="InterPro"/>
</dbReference>
<keyword evidence="5 6" id="KW-0472">Membrane</keyword>
<evidence type="ECO:0008006" key="8">
    <source>
        <dbReference type="Google" id="ProtNLM"/>
    </source>
</evidence>
<feature type="transmembrane region" description="Helical" evidence="6">
    <location>
        <begin position="96"/>
        <end position="114"/>
    </location>
</feature>
<evidence type="ECO:0000313" key="7">
    <source>
        <dbReference type="EMBL" id="GAG09237.1"/>
    </source>
</evidence>
<feature type="transmembrane region" description="Helical" evidence="6">
    <location>
        <begin position="54"/>
        <end position="71"/>
    </location>
</feature>
<proteinExistence type="inferred from homology"/>
<evidence type="ECO:0000256" key="3">
    <source>
        <dbReference type="ARBA" id="ARBA00022692"/>
    </source>
</evidence>
<keyword evidence="3 6" id="KW-0812">Transmembrane</keyword>
<comment type="similarity">
    <text evidence="2">Belongs to the ABC-3 integral membrane protein family.</text>
</comment>
<comment type="subcellular location">
    <subcellularLocation>
        <location evidence="1">Membrane</location>
        <topology evidence="1">Multi-pass membrane protein</topology>
    </subcellularLocation>
</comment>
<feature type="non-terminal residue" evidence="7">
    <location>
        <position position="1"/>
    </location>
</feature>
<dbReference type="SUPFAM" id="SSF81345">
    <property type="entry name" value="ABC transporter involved in vitamin B12 uptake, BtuC"/>
    <property type="match status" value="1"/>
</dbReference>
<reference evidence="7" key="1">
    <citation type="journal article" date="2014" name="Front. Microbiol.">
        <title>High frequency of phylogenetically diverse reductive dehalogenase-homologous genes in deep subseafloor sedimentary metagenomes.</title>
        <authorList>
            <person name="Kawai M."/>
            <person name="Futagami T."/>
            <person name="Toyoda A."/>
            <person name="Takaki Y."/>
            <person name="Nishi S."/>
            <person name="Hori S."/>
            <person name="Arai W."/>
            <person name="Tsubouchi T."/>
            <person name="Morono Y."/>
            <person name="Uchiyama I."/>
            <person name="Ito T."/>
            <person name="Fujiyama A."/>
            <person name="Inagaki F."/>
            <person name="Takami H."/>
        </authorList>
    </citation>
    <scope>NUCLEOTIDE SEQUENCE</scope>
    <source>
        <strain evidence="7">Expedition CK06-06</strain>
    </source>
</reference>
<organism evidence="7">
    <name type="scientific">marine sediment metagenome</name>
    <dbReference type="NCBI Taxonomy" id="412755"/>
    <lineage>
        <taxon>unclassified sequences</taxon>
        <taxon>metagenomes</taxon>
        <taxon>ecological metagenomes</taxon>
    </lineage>
</organism>
<dbReference type="AlphaFoldDB" id="X0VD95"/>
<dbReference type="InterPro" id="IPR037294">
    <property type="entry name" value="ABC_BtuC-like"/>
</dbReference>
<evidence type="ECO:0000256" key="1">
    <source>
        <dbReference type="ARBA" id="ARBA00004141"/>
    </source>
</evidence>
<evidence type="ECO:0000256" key="5">
    <source>
        <dbReference type="ARBA" id="ARBA00023136"/>
    </source>
</evidence>
<feature type="transmembrane region" description="Helical" evidence="6">
    <location>
        <begin position="206"/>
        <end position="226"/>
    </location>
</feature>
<protein>
    <recommendedName>
        <fullName evidence="8">Metal ABC transporter permease</fullName>
    </recommendedName>
</protein>
<comment type="caution">
    <text evidence="7">The sequence shown here is derived from an EMBL/GenBank/DDBJ whole genome shotgun (WGS) entry which is preliminary data.</text>
</comment>
<dbReference type="GO" id="GO:0010043">
    <property type="term" value="P:response to zinc ion"/>
    <property type="evidence" value="ECO:0007669"/>
    <property type="project" value="TreeGrafter"/>
</dbReference>
<dbReference type="PANTHER" id="PTHR30477:SF13">
    <property type="entry name" value="IRON TRANSPORT SYSTEM MEMBRANE PROTEIN HI_0360-RELATED"/>
    <property type="match status" value="1"/>
</dbReference>
<feature type="transmembrane region" description="Helical" evidence="6">
    <location>
        <begin position="12"/>
        <end position="42"/>
    </location>
</feature>
<dbReference type="Gene3D" id="1.10.3470.10">
    <property type="entry name" value="ABC transporter involved in vitamin B12 uptake, BtuC"/>
    <property type="match status" value="1"/>
</dbReference>
<name>X0VD95_9ZZZZ</name>
<feature type="transmembrane region" description="Helical" evidence="6">
    <location>
        <begin position="179"/>
        <end position="200"/>
    </location>
</feature>
<feature type="transmembrane region" description="Helical" evidence="6">
    <location>
        <begin position="145"/>
        <end position="167"/>
    </location>
</feature>
<dbReference type="PANTHER" id="PTHR30477">
    <property type="entry name" value="ABC-TRANSPORTER METAL-BINDING PROTEIN"/>
    <property type="match status" value="1"/>
</dbReference>
<evidence type="ECO:0000256" key="2">
    <source>
        <dbReference type="ARBA" id="ARBA00008034"/>
    </source>
</evidence>
<dbReference type="EMBL" id="BARS01027200">
    <property type="protein sequence ID" value="GAG09237.1"/>
    <property type="molecule type" value="Genomic_DNA"/>
</dbReference>
<sequence>AFIGDALAHASFGGVAAAFVLGVSIYLGAAVAAILTALGIVFVSRRAGLRFDTAIGVLFVGAFALGILIISRQEGYIVDLFSFIFGNVLGVGQDDLLLIAAVGAAVLVLVAVFYKELLFTAYDPAMAAAAGLPVAAMQYGLLGLIALTIVISLKAVGIVLVVAMLVTPAATAQLLVQRLHLIMAVGAGVGVVSSVVGLYLSYHADVAASAAVVLTATVLFLMTFLFSPRRGILGLRQPSILTKPEEGYSSPR</sequence>
<dbReference type="InterPro" id="IPR001626">
    <property type="entry name" value="ABC_TroCD"/>
</dbReference>